<name>A0ABT1Y577_9FIRM</name>
<dbReference type="EMBL" id="JANPWE010000004">
    <property type="protein sequence ID" value="MCR6545708.1"/>
    <property type="molecule type" value="Genomic_DNA"/>
</dbReference>
<dbReference type="RefSeq" id="WP_257913285.1">
    <property type="nucleotide sequence ID" value="NZ_JANPWE010000004.1"/>
</dbReference>
<evidence type="ECO:0000313" key="2">
    <source>
        <dbReference type="EMBL" id="MCR6545708.1"/>
    </source>
</evidence>
<organism evidence="2 3">
    <name type="scientific">Dehalobacterium formicoaceticum</name>
    <dbReference type="NCBI Taxonomy" id="51515"/>
    <lineage>
        <taxon>Bacteria</taxon>
        <taxon>Bacillati</taxon>
        <taxon>Bacillota</taxon>
        <taxon>Clostridia</taxon>
        <taxon>Eubacteriales</taxon>
        <taxon>Peptococcaceae</taxon>
        <taxon>Dehalobacterium</taxon>
    </lineage>
</organism>
<protein>
    <submittedName>
        <fullName evidence="2">Uncharacterized protein</fullName>
    </submittedName>
</protein>
<sequence>MVDEKGTETNALTVNEETGKETETGTTTAAPSISAAIELTLLKTDLAAIYQSDSTGTKILVLPTDEPKGGMKLTEIIAEVNDMISKFTGSSTKMSEDDIKKTLKDFGLSSFESIRIELRQVFFYYETATKHLEYALSIRITDDIKPGEELSNLFTVKSLSFSIWSTQSKKILDRMQLGDISALLSA</sequence>
<accession>A0ABT1Y577</accession>
<feature type="region of interest" description="Disordered" evidence="1">
    <location>
        <begin position="1"/>
        <end position="28"/>
    </location>
</feature>
<reference evidence="2 3" key="1">
    <citation type="submission" date="2022-08" db="EMBL/GenBank/DDBJ databases">
        <title>Proteogenomics of the novel Dehalobacterium formicoaceticum strain EZ94 highlights a key role of methyltransferases during anaerobic dichloromethane degradation.</title>
        <authorList>
            <person name="Wasmund K."/>
        </authorList>
    </citation>
    <scope>NUCLEOTIDE SEQUENCE [LARGE SCALE GENOMIC DNA]</scope>
    <source>
        <strain evidence="2 3">EZ94</strain>
    </source>
</reference>
<evidence type="ECO:0000313" key="3">
    <source>
        <dbReference type="Proteomes" id="UP001524944"/>
    </source>
</evidence>
<keyword evidence="3" id="KW-1185">Reference proteome</keyword>
<gene>
    <name evidence="2" type="ORF">NVS47_09335</name>
</gene>
<comment type="caution">
    <text evidence="2">The sequence shown here is derived from an EMBL/GenBank/DDBJ whole genome shotgun (WGS) entry which is preliminary data.</text>
</comment>
<proteinExistence type="predicted"/>
<evidence type="ECO:0000256" key="1">
    <source>
        <dbReference type="SAM" id="MobiDB-lite"/>
    </source>
</evidence>
<dbReference type="Proteomes" id="UP001524944">
    <property type="component" value="Unassembled WGS sequence"/>
</dbReference>